<comment type="subcellular location">
    <subcellularLocation>
        <location evidence="1">Membrane</location>
        <topology evidence="1">Multi-pass membrane protein</topology>
    </subcellularLocation>
</comment>
<evidence type="ECO:0000313" key="9">
    <source>
        <dbReference type="EMBL" id="GMM35537.1"/>
    </source>
</evidence>
<name>A0AAV5QLN9_9ASCO</name>
<dbReference type="GO" id="GO:0016020">
    <property type="term" value="C:membrane"/>
    <property type="evidence" value="ECO:0007669"/>
    <property type="project" value="UniProtKB-SubCell"/>
</dbReference>
<feature type="transmembrane region" description="Helical" evidence="7">
    <location>
        <begin position="113"/>
        <end position="135"/>
    </location>
</feature>
<dbReference type="Pfam" id="PF01694">
    <property type="entry name" value="Rhomboid"/>
    <property type="match status" value="1"/>
</dbReference>
<evidence type="ECO:0000256" key="1">
    <source>
        <dbReference type="ARBA" id="ARBA00004141"/>
    </source>
</evidence>
<evidence type="ECO:0000256" key="7">
    <source>
        <dbReference type="SAM" id="Phobius"/>
    </source>
</evidence>
<evidence type="ECO:0000256" key="6">
    <source>
        <dbReference type="ARBA" id="ARBA00023136"/>
    </source>
</evidence>
<dbReference type="InterPro" id="IPR050925">
    <property type="entry name" value="Rhomboid_protease_S54"/>
</dbReference>
<feature type="transmembrane region" description="Helical" evidence="7">
    <location>
        <begin position="261"/>
        <end position="282"/>
    </location>
</feature>
<reference evidence="9 10" key="1">
    <citation type="journal article" date="2023" name="Elife">
        <title>Identification of key yeast species and microbe-microbe interactions impacting larval growth of Drosophila in the wild.</title>
        <authorList>
            <person name="Mure A."/>
            <person name="Sugiura Y."/>
            <person name="Maeda R."/>
            <person name="Honda K."/>
            <person name="Sakurai N."/>
            <person name="Takahashi Y."/>
            <person name="Watada M."/>
            <person name="Katoh T."/>
            <person name="Gotoh A."/>
            <person name="Gotoh Y."/>
            <person name="Taniguchi I."/>
            <person name="Nakamura K."/>
            <person name="Hayashi T."/>
            <person name="Katayama T."/>
            <person name="Uemura T."/>
            <person name="Hattori Y."/>
        </authorList>
    </citation>
    <scope>NUCLEOTIDE SEQUENCE [LARGE SCALE GENOMIC DNA]</scope>
    <source>
        <strain evidence="9 10">SC-9</strain>
    </source>
</reference>
<protein>
    <submittedName>
        <fullName evidence="9">Rhomboid protease</fullName>
    </submittedName>
</protein>
<dbReference type="GO" id="GO:0006465">
    <property type="term" value="P:signal peptide processing"/>
    <property type="evidence" value="ECO:0007669"/>
    <property type="project" value="TreeGrafter"/>
</dbReference>
<keyword evidence="6 7" id="KW-0472">Membrane</keyword>
<dbReference type="Gene3D" id="1.20.1540.10">
    <property type="entry name" value="Rhomboid-like"/>
    <property type="match status" value="1"/>
</dbReference>
<comment type="caution">
    <text evidence="9">The sequence shown here is derived from an EMBL/GenBank/DDBJ whole genome shotgun (WGS) entry which is preliminary data.</text>
</comment>
<dbReference type="EMBL" id="BTFZ01000006">
    <property type="protein sequence ID" value="GMM35537.1"/>
    <property type="molecule type" value="Genomic_DNA"/>
</dbReference>
<keyword evidence="5 7" id="KW-1133">Transmembrane helix</keyword>
<comment type="similarity">
    <text evidence="2">Belongs to the peptidase S54 family.</text>
</comment>
<accession>A0AAV5QLN9</accession>
<keyword evidence="4" id="KW-0378">Hydrolase</keyword>
<evidence type="ECO:0000259" key="8">
    <source>
        <dbReference type="Pfam" id="PF01694"/>
    </source>
</evidence>
<feature type="transmembrane region" description="Helical" evidence="7">
    <location>
        <begin position="155"/>
        <end position="172"/>
    </location>
</feature>
<feature type="domain" description="Peptidase S54 rhomboid" evidence="8">
    <location>
        <begin position="194"/>
        <end position="341"/>
    </location>
</feature>
<proteinExistence type="inferred from homology"/>
<dbReference type="InterPro" id="IPR035952">
    <property type="entry name" value="Rhomboid-like_sf"/>
</dbReference>
<feature type="transmembrane region" description="Helical" evidence="7">
    <location>
        <begin position="289"/>
        <end position="310"/>
    </location>
</feature>
<feature type="transmembrane region" description="Helical" evidence="7">
    <location>
        <begin position="208"/>
        <end position="228"/>
    </location>
</feature>
<sequence>MFCSPRSLATGLLKTNRPIFSSKKTSIASFRNLSSTPLFPHQITQKNVRTSNIIFKPLIPVRHFSNSRESFIKFWRHQNRPSAGVFRPSGKCDTSAGRGSFSSKRSLGSFSNIAASNLLTASLFTVGSCGLLYFVSPFLFNKTPLKYFKKRPDHLVYLIIGLNIGVFLLWKAPMVQAHLYDFFVMRSAGMADFSIWQMIGATFSHKDFTHILCNMIAIQSFGTALCSFIGPANFFSLYLCSGIVGSWFSMALPALLNIPAYAYSLGASGAAFGVLGCFSWFFPTAGISLFFISIPGGAWVAFVGSILINGAGVIGRWGGIDYAAHLGGSVVGLFFGSTLAKKLKKYRW</sequence>
<gene>
    <name evidence="9" type="ORF">DASC09_028620</name>
</gene>
<keyword evidence="9" id="KW-0645">Protease</keyword>
<dbReference type="GO" id="GO:0004252">
    <property type="term" value="F:serine-type endopeptidase activity"/>
    <property type="evidence" value="ECO:0007669"/>
    <property type="project" value="InterPro"/>
</dbReference>
<dbReference type="RefSeq" id="XP_064852537.1">
    <property type="nucleotide sequence ID" value="XM_064996465.1"/>
</dbReference>
<dbReference type="Proteomes" id="UP001360560">
    <property type="component" value="Unassembled WGS sequence"/>
</dbReference>
<dbReference type="FunFam" id="1.20.1540.10:FF:000012">
    <property type="entry name" value="Rhomboid family protein"/>
    <property type="match status" value="1"/>
</dbReference>
<dbReference type="GeneID" id="90073516"/>
<dbReference type="InterPro" id="IPR022764">
    <property type="entry name" value="Peptidase_S54_rhomboid_dom"/>
</dbReference>
<keyword evidence="10" id="KW-1185">Reference proteome</keyword>
<evidence type="ECO:0000313" key="10">
    <source>
        <dbReference type="Proteomes" id="UP001360560"/>
    </source>
</evidence>
<dbReference type="AlphaFoldDB" id="A0AAV5QLN9"/>
<evidence type="ECO:0000256" key="4">
    <source>
        <dbReference type="ARBA" id="ARBA00022801"/>
    </source>
</evidence>
<feature type="transmembrane region" description="Helical" evidence="7">
    <location>
        <begin position="322"/>
        <end position="340"/>
    </location>
</feature>
<evidence type="ECO:0000256" key="2">
    <source>
        <dbReference type="ARBA" id="ARBA00009045"/>
    </source>
</evidence>
<organism evidence="9 10">
    <name type="scientific">Saccharomycopsis crataegensis</name>
    <dbReference type="NCBI Taxonomy" id="43959"/>
    <lineage>
        <taxon>Eukaryota</taxon>
        <taxon>Fungi</taxon>
        <taxon>Dikarya</taxon>
        <taxon>Ascomycota</taxon>
        <taxon>Saccharomycotina</taxon>
        <taxon>Saccharomycetes</taxon>
        <taxon>Saccharomycopsidaceae</taxon>
        <taxon>Saccharomycopsis</taxon>
    </lineage>
</organism>
<keyword evidence="3 7" id="KW-0812">Transmembrane</keyword>
<evidence type="ECO:0000256" key="5">
    <source>
        <dbReference type="ARBA" id="ARBA00022989"/>
    </source>
</evidence>
<evidence type="ECO:0000256" key="3">
    <source>
        <dbReference type="ARBA" id="ARBA00022692"/>
    </source>
</evidence>
<dbReference type="PANTHER" id="PTHR43731">
    <property type="entry name" value="RHOMBOID PROTEASE"/>
    <property type="match status" value="1"/>
</dbReference>
<dbReference type="SUPFAM" id="SSF144091">
    <property type="entry name" value="Rhomboid-like"/>
    <property type="match status" value="1"/>
</dbReference>
<feature type="transmembrane region" description="Helical" evidence="7">
    <location>
        <begin position="235"/>
        <end position="255"/>
    </location>
</feature>
<dbReference type="PANTHER" id="PTHR43731:SF14">
    <property type="entry name" value="PRESENILIN-ASSOCIATED RHOMBOID-LIKE PROTEIN, MITOCHONDRIAL"/>
    <property type="match status" value="1"/>
</dbReference>